<keyword evidence="2" id="KW-0472">Membrane</keyword>
<dbReference type="Pfam" id="PF25954">
    <property type="entry name" value="Beta-barrel_RND_2"/>
    <property type="match status" value="1"/>
</dbReference>
<dbReference type="Gene3D" id="2.40.420.20">
    <property type="match status" value="1"/>
</dbReference>
<evidence type="ECO:0000256" key="2">
    <source>
        <dbReference type="SAM" id="Phobius"/>
    </source>
</evidence>
<feature type="domain" description="CusB-like beta-barrel" evidence="3">
    <location>
        <begin position="241"/>
        <end position="311"/>
    </location>
</feature>
<dbReference type="InterPro" id="IPR058792">
    <property type="entry name" value="Beta-barrel_RND_2"/>
</dbReference>
<dbReference type="PANTHER" id="PTHR30469:SF15">
    <property type="entry name" value="HLYD FAMILY OF SECRETION PROTEINS"/>
    <property type="match status" value="1"/>
</dbReference>
<dbReference type="NCBIfam" id="TIGR01730">
    <property type="entry name" value="RND_mfp"/>
    <property type="match status" value="1"/>
</dbReference>
<dbReference type="Gene3D" id="2.40.30.170">
    <property type="match status" value="1"/>
</dbReference>
<keyword evidence="6" id="KW-1185">Reference proteome</keyword>
<accession>A0ABU9YAF6</accession>
<keyword evidence="2" id="KW-0812">Transmembrane</keyword>
<name>A0ABU9YAF6_9SPHN</name>
<evidence type="ECO:0000259" key="3">
    <source>
        <dbReference type="Pfam" id="PF25954"/>
    </source>
</evidence>
<comment type="caution">
    <text evidence="5">The sequence shown here is derived from an EMBL/GenBank/DDBJ whole genome shotgun (WGS) entry which is preliminary data.</text>
</comment>
<keyword evidence="2" id="KW-1133">Transmembrane helix</keyword>
<dbReference type="EMBL" id="JBDIME010000033">
    <property type="protein sequence ID" value="MEN2792788.1"/>
    <property type="molecule type" value="Genomic_DNA"/>
</dbReference>
<dbReference type="Pfam" id="PF25967">
    <property type="entry name" value="RND-MFP_C"/>
    <property type="match status" value="1"/>
</dbReference>
<dbReference type="PANTHER" id="PTHR30469">
    <property type="entry name" value="MULTIDRUG RESISTANCE PROTEIN MDTA"/>
    <property type="match status" value="1"/>
</dbReference>
<proteinExistence type="inferred from homology"/>
<evidence type="ECO:0000259" key="4">
    <source>
        <dbReference type="Pfam" id="PF25967"/>
    </source>
</evidence>
<dbReference type="InterPro" id="IPR006143">
    <property type="entry name" value="RND_pump_MFP"/>
</dbReference>
<evidence type="ECO:0000256" key="1">
    <source>
        <dbReference type="ARBA" id="ARBA00009477"/>
    </source>
</evidence>
<evidence type="ECO:0000313" key="6">
    <source>
        <dbReference type="Proteomes" id="UP001419910"/>
    </source>
</evidence>
<feature type="domain" description="Multidrug resistance protein MdtA-like C-terminal permuted SH3" evidence="4">
    <location>
        <begin position="319"/>
        <end position="372"/>
    </location>
</feature>
<sequence>MNYGQPKFGSDERLALPGDLEDRPSRRPWIIGGIIVVALLLVVALWMSLGKKPVDAGPKTEQLPTVSVAVPGRQTVARIVSATGTLAAKREMPIGVAGEGGRVTRVLVEPGQWVGAGQVLATVDRSVQTQTAESLAAQIRVAQADATLAQSELARAQSLVSRGFISKADIESKTATRDAAVARVRVAQAQLAQQRATNGRLDIRSPEAGLVLTRNVEPGQIVSSGSGTLFRIAKGGEMEMRAQLSESDLTGLHVGVPAQVTPVGGSVSFAGRVWQVSPVIDPQTRQGIARIQLSYDPALRPGGFASASIQSGSTNVPQLPNSAIQSDEHGNFVYVVGPGDKVVRRSIKIGEVSDTAVSIVEGLNGTERVVLSAGAFLSAGQKIKPVLQKTQG</sequence>
<organism evidence="5 6">
    <name type="scientific">Sphingomonas oligophenolica</name>
    <dbReference type="NCBI Taxonomy" id="301154"/>
    <lineage>
        <taxon>Bacteria</taxon>
        <taxon>Pseudomonadati</taxon>
        <taxon>Pseudomonadota</taxon>
        <taxon>Alphaproteobacteria</taxon>
        <taxon>Sphingomonadales</taxon>
        <taxon>Sphingomonadaceae</taxon>
        <taxon>Sphingomonas</taxon>
    </lineage>
</organism>
<dbReference type="RefSeq" id="WP_343887113.1">
    <property type="nucleotide sequence ID" value="NZ_BAAAEH010000001.1"/>
</dbReference>
<comment type="similarity">
    <text evidence="1">Belongs to the membrane fusion protein (MFP) (TC 8.A.1) family.</text>
</comment>
<dbReference type="Proteomes" id="UP001419910">
    <property type="component" value="Unassembled WGS sequence"/>
</dbReference>
<dbReference type="Gene3D" id="1.10.287.470">
    <property type="entry name" value="Helix hairpin bin"/>
    <property type="match status" value="1"/>
</dbReference>
<dbReference type="SUPFAM" id="SSF111369">
    <property type="entry name" value="HlyD-like secretion proteins"/>
    <property type="match status" value="1"/>
</dbReference>
<dbReference type="Gene3D" id="2.40.50.100">
    <property type="match status" value="1"/>
</dbReference>
<reference evidence="5 6" key="1">
    <citation type="submission" date="2024-05" db="EMBL/GenBank/DDBJ databases">
        <authorList>
            <person name="Liu Q."/>
            <person name="Xin Y.-H."/>
        </authorList>
    </citation>
    <scope>NUCLEOTIDE SEQUENCE [LARGE SCALE GENOMIC DNA]</scope>
    <source>
        <strain evidence="5 6">CGMCC 1.10181</strain>
    </source>
</reference>
<protein>
    <submittedName>
        <fullName evidence="5">Efflux RND transporter periplasmic adaptor subunit</fullName>
    </submittedName>
</protein>
<dbReference type="InterPro" id="IPR058627">
    <property type="entry name" value="MdtA-like_C"/>
</dbReference>
<feature type="transmembrane region" description="Helical" evidence="2">
    <location>
        <begin position="29"/>
        <end position="49"/>
    </location>
</feature>
<gene>
    <name evidence="5" type="ORF">ABC974_24380</name>
</gene>
<evidence type="ECO:0000313" key="5">
    <source>
        <dbReference type="EMBL" id="MEN2792788.1"/>
    </source>
</evidence>